<evidence type="ECO:0000313" key="3">
    <source>
        <dbReference type="WBParaSite" id="HCON_00039520-00001"/>
    </source>
</evidence>
<name>A0A7I4Y3E4_HAECO</name>
<feature type="domain" description="Tc1-like transposase DDE" evidence="1">
    <location>
        <begin position="154"/>
        <end position="260"/>
    </location>
</feature>
<dbReference type="Gene3D" id="3.30.420.10">
    <property type="entry name" value="Ribonuclease H-like superfamily/Ribonuclease H"/>
    <property type="match status" value="1"/>
</dbReference>
<sequence>MDEVEGVHRYPLRPLVSRTLKERCIGQMVRPMMLYGSEYWPVSKPHEGQLHSAEMRMLGWACGWTRLDRVRNEDVRTAMQTAPLQLKMREQRLRWFGHVLRRPKSHPIREAMDFEAQATSRSCLFGSDCIMYIKRPVNKRCDPKYQIPTVKHGGGSVMLWGCFSLSGVGPLVPIQGNMNSAQYKDILENVMLPFAYQNMPTRWIFQHDNDPKNTSRLVADFLQSREINIMEWPSQSPDLNPIEHLREELARRTSQVPVKNADEKFNLLSREWALIPQSKIEALIDSMPRRCRAVVDSLEYPTKY</sequence>
<dbReference type="Proteomes" id="UP000025227">
    <property type="component" value="Unplaced"/>
</dbReference>
<dbReference type="PANTHER" id="PTHR46238">
    <property type="entry name" value="REVERSE TRANSCRIPTASE DOMAIN-CONTAINING PROTEIN"/>
    <property type="match status" value="1"/>
</dbReference>
<organism evidence="2 3">
    <name type="scientific">Haemonchus contortus</name>
    <name type="common">Barber pole worm</name>
    <dbReference type="NCBI Taxonomy" id="6289"/>
    <lineage>
        <taxon>Eukaryota</taxon>
        <taxon>Metazoa</taxon>
        <taxon>Ecdysozoa</taxon>
        <taxon>Nematoda</taxon>
        <taxon>Chromadorea</taxon>
        <taxon>Rhabditida</taxon>
        <taxon>Rhabditina</taxon>
        <taxon>Rhabditomorpha</taxon>
        <taxon>Strongyloidea</taxon>
        <taxon>Trichostrongylidae</taxon>
        <taxon>Haemonchus</taxon>
    </lineage>
</organism>
<dbReference type="GO" id="GO:0003676">
    <property type="term" value="F:nucleic acid binding"/>
    <property type="evidence" value="ECO:0007669"/>
    <property type="project" value="InterPro"/>
</dbReference>
<reference evidence="3" key="1">
    <citation type="submission" date="2020-12" db="UniProtKB">
        <authorList>
            <consortium name="WormBaseParasite"/>
        </authorList>
    </citation>
    <scope>IDENTIFICATION</scope>
    <source>
        <strain evidence="3">MHco3</strain>
    </source>
</reference>
<evidence type="ECO:0000313" key="2">
    <source>
        <dbReference type="Proteomes" id="UP000025227"/>
    </source>
</evidence>
<protein>
    <submittedName>
        <fullName evidence="3">Transposable element Tcb1 transposase</fullName>
    </submittedName>
</protein>
<dbReference type="AlphaFoldDB" id="A0A7I4Y3E4"/>
<accession>A0A7I4Y3E4</accession>
<dbReference type="InterPro" id="IPR038717">
    <property type="entry name" value="Tc1-like_DDE_dom"/>
</dbReference>
<dbReference type="Pfam" id="PF13358">
    <property type="entry name" value="DDE_3"/>
    <property type="match status" value="1"/>
</dbReference>
<dbReference type="PANTHER" id="PTHR46238:SF11">
    <property type="entry name" value="AGAMOUS-LIKE MADS-BOX PROTEIN AGL16"/>
    <property type="match status" value="1"/>
</dbReference>
<proteinExistence type="predicted"/>
<evidence type="ECO:0000259" key="1">
    <source>
        <dbReference type="Pfam" id="PF13358"/>
    </source>
</evidence>
<dbReference type="OrthoDB" id="5794356at2759"/>
<keyword evidence="2" id="KW-1185">Reference proteome</keyword>
<dbReference type="InterPro" id="IPR036397">
    <property type="entry name" value="RNaseH_sf"/>
</dbReference>
<dbReference type="WBParaSite" id="HCON_00039520-00001">
    <property type="protein sequence ID" value="HCON_00039520-00001"/>
    <property type="gene ID" value="HCON_00039520"/>
</dbReference>